<name>W2S786_CYPE1</name>
<keyword evidence="3" id="KW-0539">Nucleus</keyword>
<feature type="compositionally biased region" description="Basic and acidic residues" evidence="5">
    <location>
        <begin position="31"/>
        <end position="42"/>
    </location>
</feature>
<dbReference type="EMBL" id="KI635847">
    <property type="protein sequence ID" value="ETN43794.1"/>
    <property type="molecule type" value="Genomic_DNA"/>
</dbReference>
<dbReference type="Pfam" id="PF22298">
    <property type="entry name" value="Tsr1_G-like"/>
    <property type="match status" value="1"/>
</dbReference>
<sequence length="793" mass="88890">MGPITGQTHHHRSTTKTEHKAFKSKFASKSALKDAAKGEWHKYARGKRRTPYQQVMSKLARKNQAKQSRINHKEKQEDESRIFHGISGAPKHVAVVPLSREVNVQSTIDQLNQGVDLNIKPSEDGTTRAKVERFRRNLLYLPAKFDVFNAADVCKLADWVLFVMTPDQTYEADVDILLKSVEGQGITSFAAVVQGFEQAVPAAKRSRHLVEMKMALGHYLPSLDKISSLDSKSDCANLVRTLCTASTKGVRWRDDRSWMLVEDAVWTEATDGAGSRTATISGIVRGRAFNPDRLVHLSGYGDYRISTVRQLPSQSHKRKADEMAVEETLAEWGPSADQDNLDEYAPESAEMTDITALNHAEAEEKKGVLLDDHHYFSDDNSHMPAKPKKLPKGTSDYQSAWFLEDVSDSEDGWEEDEQGDIEMASETATNPEDGYVAPVAATEAAPTEYPESEMHVDADEEEEAQQLQEYRSRRKEAEEDLEFPDEIELHPGVLARERLAKYRGLKSLRTSEWNTAEDKPYQPAEYDRLLHIADYKRSNNTAKKEALTAPIPAGTRVEVVLADVPAFHTRPSSMFSLLRHEHKRSVINLSMTLRAEAELPIKSKDDLLVQIGHRRLVINPTFSASGQTPNDVHKSSRFLHPGTSAIASFTGPVTWGSVPVLVFRPRPGPSDTPGRITAETKASDLELVGSATTIAPSTSRVIAKRIILSGHPFKIHKKLVTVRYMFFNREDVRWFAALPLWTKRGRQGFIKEPLGTHGYFKATFDGKINPLDAVAVSLYKRVWPREARVVENL</sequence>
<dbReference type="PANTHER" id="PTHR12858:SF1">
    <property type="entry name" value="PRE-RRNA-PROCESSING PROTEIN TSR1 HOMOLOG"/>
    <property type="match status" value="1"/>
</dbReference>
<evidence type="ECO:0000256" key="4">
    <source>
        <dbReference type="ARBA" id="ARBA00038288"/>
    </source>
</evidence>
<dbReference type="VEuPathDB" id="FungiDB:HMPREF1541_11118"/>
<dbReference type="AlphaFoldDB" id="W2S786"/>
<keyword evidence="2" id="KW-0690">Ribosome biogenesis</keyword>
<dbReference type="eggNOG" id="KOG1980">
    <property type="taxonomic scope" value="Eukaryota"/>
</dbReference>
<dbReference type="GO" id="GO:0003924">
    <property type="term" value="F:GTPase activity"/>
    <property type="evidence" value="ECO:0007669"/>
    <property type="project" value="TreeGrafter"/>
</dbReference>
<evidence type="ECO:0000259" key="6">
    <source>
        <dbReference type="PROSITE" id="PS51714"/>
    </source>
</evidence>
<organism evidence="7 8">
    <name type="scientific">Cyphellophora europaea (strain CBS 101466)</name>
    <name type="common">Phialophora europaea</name>
    <dbReference type="NCBI Taxonomy" id="1220924"/>
    <lineage>
        <taxon>Eukaryota</taxon>
        <taxon>Fungi</taxon>
        <taxon>Dikarya</taxon>
        <taxon>Ascomycota</taxon>
        <taxon>Pezizomycotina</taxon>
        <taxon>Eurotiomycetes</taxon>
        <taxon>Chaetothyriomycetidae</taxon>
        <taxon>Chaetothyriales</taxon>
        <taxon>Cyphellophoraceae</taxon>
        <taxon>Cyphellophora</taxon>
    </lineage>
</organism>
<evidence type="ECO:0000256" key="1">
    <source>
        <dbReference type="ARBA" id="ARBA00004604"/>
    </source>
</evidence>
<dbReference type="RefSeq" id="XP_008714009.1">
    <property type="nucleotide sequence ID" value="XM_008715787.1"/>
</dbReference>
<dbReference type="GO" id="GO:0005730">
    <property type="term" value="C:nucleolus"/>
    <property type="evidence" value="ECO:0007669"/>
    <property type="project" value="UniProtKB-SubCell"/>
</dbReference>
<dbReference type="Pfam" id="PF04950">
    <property type="entry name" value="RIBIOP_C"/>
    <property type="match status" value="1"/>
</dbReference>
<dbReference type="SMART" id="SM01362">
    <property type="entry name" value="DUF663"/>
    <property type="match status" value="1"/>
</dbReference>
<comment type="subcellular location">
    <subcellularLocation>
        <location evidence="1">Nucleus</location>
        <location evidence="1">Nucleolus</location>
    </subcellularLocation>
</comment>
<dbReference type="GO" id="GO:0000461">
    <property type="term" value="P:endonucleolytic cleavage to generate mature 3'-end of SSU-rRNA from (SSU-rRNA, 5.8S rRNA, LSU-rRNA)"/>
    <property type="evidence" value="ECO:0007669"/>
    <property type="project" value="EnsemblFungi"/>
</dbReference>
<dbReference type="InterPro" id="IPR012948">
    <property type="entry name" value="AARP2CN"/>
</dbReference>
<dbReference type="FunCoup" id="W2S786">
    <property type="interactions" value="994"/>
</dbReference>
<dbReference type="STRING" id="1220924.W2S786"/>
<evidence type="ECO:0000313" key="8">
    <source>
        <dbReference type="Proteomes" id="UP000030752"/>
    </source>
</evidence>
<evidence type="ECO:0000256" key="3">
    <source>
        <dbReference type="ARBA" id="ARBA00023242"/>
    </source>
</evidence>
<reference evidence="7 8" key="1">
    <citation type="submission" date="2013-03" db="EMBL/GenBank/DDBJ databases">
        <title>The Genome Sequence of Phialophora europaea CBS 101466.</title>
        <authorList>
            <consortium name="The Broad Institute Genomics Platform"/>
            <person name="Cuomo C."/>
            <person name="de Hoog S."/>
            <person name="Gorbushina A."/>
            <person name="Walker B."/>
            <person name="Young S.K."/>
            <person name="Zeng Q."/>
            <person name="Gargeya S."/>
            <person name="Fitzgerald M."/>
            <person name="Haas B."/>
            <person name="Abouelleil A."/>
            <person name="Allen A.W."/>
            <person name="Alvarado L."/>
            <person name="Arachchi H.M."/>
            <person name="Berlin A.M."/>
            <person name="Chapman S.B."/>
            <person name="Gainer-Dewar J."/>
            <person name="Goldberg J."/>
            <person name="Griggs A."/>
            <person name="Gujja S."/>
            <person name="Hansen M."/>
            <person name="Howarth C."/>
            <person name="Imamovic A."/>
            <person name="Ireland A."/>
            <person name="Larimer J."/>
            <person name="McCowan C."/>
            <person name="Murphy C."/>
            <person name="Pearson M."/>
            <person name="Poon T.W."/>
            <person name="Priest M."/>
            <person name="Roberts A."/>
            <person name="Saif S."/>
            <person name="Shea T."/>
            <person name="Sisk P."/>
            <person name="Sykes S."/>
            <person name="Wortman J."/>
            <person name="Nusbaum C."/>
            <person name="Birren B."/>
        </authorList>
    </citation>
    <scope>NUCLEOTIDE SEQUENCE [LARGE SCALE GENOMIC DNA]</scope>
    <source>
        <strain evidence="7 8">CBS 101466</strain>
    </source>
</reference>
<dbReference type="GO" id="GO:0030688">
    <property type="term" value="C:preribosome, small subunit precursor"/>
    <property type="evidence" value="ECO:0007669"/>
    <property type="project" value="EnsemblFungi"/>
</dbReference>
<dbReference type="GO" id="GO:0043021">
    <property type="term" value="F:ribonucleoprotein complex binding"/>
    <property type="evidence" value="ECO:0007669"/>
    <property type="project" value="EnsemblFungi"/>
</dbReference>
<accession>W2S786</accession>
<proteinExistence type="inferred from homology"/>
<feature type="domain" description="Bms1-type G" evidence="6">
    <location>
        <begin position="89"/>
        <end position="248"/>
    </location>
</feature>
<feature type="region of interest" description="Disordered" evidence="5">
    <location>
        <begin position="1"/>
        <end position="79"/>
    </location>
</feature>
<keyword evidence="8" id="KW-1185">Reference proteome</keyword>
<evidence type="ECO:0000256" key="2">
    <source>
        <dbReference type="ARBA" id="ARBA00022517"/>
    </source>
</evidence>
<evidence type="ECO:0000313" key="7">
    <source>
        <dbReference type="EMBL" id="ETN43794.1"/>
    </source>
</evidence>
<dbReference type="SMART" id="SM00785">
    <property type="entry name" value="AARP2CN"/>
    <property type="match status" value="1"/>
</dbReference>
<protein>
    <recommendedName>
        <fullName evidence="6">Bms1-type G domain-containing protein</fullName>
    </recommendedName>
</protein>
<dbReference type="InterPro" id="IPR030387">
    <property type="entry name" value="G_Bms1/Tsr1_dom"/>
</dbReference>
<dbReference type="InterPro" id="IPR007034">
    <property type="entry name" value="BMS1_TSR1_C"/>
</dbReference>
<evidence type="ECO:0000256" key="5">
    <source>
        <dbReference type="SAM" id="MobiDB-lite"/>
    </source>
</evidence>
<dbReference type="GO" id="GO:0034511">
    <property type="term" value="F:U3 snoRNA binding"/>
    <property type="evidence" value="ECO:0007669"/>
    <property type="project" value="TreeGrafter"/>
</dbReference>
<dbReference type="GO" id="GO:0005737">
    <property type="term" value="C:cytoplasm"/>
    <property type="evidence" value="ECO:0007669"/>
    <property type="project" value="EnsemblFungi"/>
</dbReference>
<dbReference type="InParanoid" id="W2S786"/>
<dbReference type="Pfam" id="PF08142">
    <property type="entry name" value="AARP2CN"/>
    <property type="match status" value="1"/>
</dbReference>
<dbReference type="OrthoDB" id="119302at2759"/>
<gene>
    <name evidence="7" type="ORF">HMPREF1541_11118</name>
</gene>
<comment type="similarity">
    <text evidence="4">Belongs to the TRAFAC class translation factor GTPase superfamily. Bms1-like GTPase family. TSR1 subfamily.</text>
</comment>
<dbReference type="PROSITE" id="PS51714">
    <property type="entry name" value="G_BMS1"/>
    <property type="match status" value="1"/>
</dbReference>
<dbReference type="PANTHER" id="PTHR12858">
    <property type="entry name" value="RIBOSOME BIOGENESIS PROTEIN"/>
    <property type="match status" value="1"/>
</dbReference>
<dbReference type="GO" id="GO:0005525">
    <property type="term" value="F:GTP binding"/>
    <property type="evidence" value="ECO:0007669"/>
    <property type="project" value="TreeGrafter"/>
</dbReference>
<dbReference type="Proteomes" id="UP000030752">
    <property type="component" value="Unassembled WGS sequence"/>
</dbReference>
<feature type="compositionally biased region" description="Basic residues" evidence="5">
    <location>
        <begin position="59"/>
        <end position="70"/>
    </location>
</feature>
<dbReference type="HOGENOM" id="CLU_009858_1_0_1"/>
<dbReference type="GeneID" id="19978457"/>
<dbReference type="InterPro" id="IPR039761">
    <property type="entry name" value="Bms1/Tsr1"/>
</dbReference>